<dbReference type="InterPro" id="IPR050624">
    <property type="entry name" value="HTH-type_Tx_Regulator"/>
</dbReference>
<keyword evidence="4" id="KW-0804">Transcription</keyword>
<dbReference type="GO" id="GO:0003677">
    <property type="term" value="F:DNA binding"/>
    <property type="evidence" value="ECO:0007669"/>
    <property type="project" value="UniProtKB-UniRule"/>
</dbReference>
<dbReference type="AlphaFoldDB" id="A0A165YY72"/>
<sequence length="280" mass="32701">MNDRKRQVMEAAHTLFVEKGFVRTSVQDILDKSGISKGTFYNYFSSKKELLISIFEKIKMETDQRRMEVLAGRQANDKNAFIEQIQVKMEISKENKLFALFYGVLMSEDEELKEMVQQYHFDELCWAQKRIAEVFGEQVRPYSVDLAVLLYGMVQNTIHFAVTAGAEIEINSIIAYSLRRIEKIAENVVKTKDQLFDPDIVERLEPEEALNRKKKKESLFNQIDKIKKSADEEQKELLSFLKEELQSSVPRRALIYAVMSQVDQKKKLEHLVDEVLRFNT</sequence>
<keyword evidence="2" id="KW-0805">Transcription regulation</keyword>
<dbReference type="PRINTS" id="PR00455">
    <property type="entry name" value="HTHTETR"/>
</dbReference>
<organism evidence="7 8">
    <name type="scientific">Aeribacillus pallidus</name>
    <dbReference type="NCBI Taxonomy" id="33936"/>
    <lineage>
        <taxon>Bacteria</taxon>
        <taxon>Bacillati</taxon>
        <taxon>Bacillota</taxon>
        <taxon>Bacilli</taxon>
        <taxon>Bacillales</taxon>
        <taxon>Bacillaceae</taxon>
        <taxon>Aeribacillus</taxon>
    </lineage>
</organism>
<dbReference type="STRING" id="33936.AZI98_03095"/>
<keyword evidence="1" id="KW-0678">Repressor</keyword>
<protein>
    <recommendedName>
        <fullName evidence="6">HTH tetR-type domain-containing protein</fullName>
    </recommendedName>
</protein>
<proteinExistence type="predicted"/>
<keyword evidence="3 5" id="KW-0238">DNA-binding</keyword>
<evidence type="ECO:0000256" key="5">
    <source>
        <dbReference type="PROSITE-ProRule" id="PRU00335"/>
    </source>
</evidence>
<accession>A0A165YY72</accession>
<feature type="DNA-binding region" description="H-T-H motif" evidence="5">
    <location>
        <begin position="25"/>
        <end position="44"/>
    </location>
</feature>
<reference evidence="7 8" key="1">
    <citation type="submission" date="2016-04" db="EMBL/GenBank/DDBJ databases">
        <title>Draft genome sequence of Aeribacillus pallidus 8m3 from petroleum reservoir.</title>
        <authorList>
            <person name="Poltaraus A.B."/>
            <person name="Nazina T.N."/>
            <person name="Tourova T.P."/>
            <person name="Malakho S.M."/>
            <person name="Korshunova A.V."/>
            <person name="Sokolova D.S."/>
        </authorList>
    </citation>
    <scope>NUCLEOTIDE SEQUENCE [LARGE SCALE GENOMIC DNA]</scope>
    <source>
        <strain evidence="7 8">8m3</strain>
    </source>
</reference>
<dbReference type="InterPro" id="IPR001647">
    <property type="entry name" value="HTH_TetR"/>
</dbReference>
<evidence type="ECO:0000256" key="1">
    <source>
        <dbReference type="ARBA" id="ARBA00022491"/>
    </source>
</evidence>
<dbReference type="InterPro" id="IPR023772">
    <property type="entry name" value="DNA-bd_HTH_TetR-type_CS"/>
</dbReference>
<evidence type="ECO:0000259" key="6">
    <source>
        <dbReference type="PROSITE" id="PS50977"/>
    </source>
</evidence>
<evidence type="ECO:0000313" key="7">
    <source>
        <dbReference type="EMBL" id="KZN97581.1"/>
    </source>
</evidence>
<evidence type="ECO:0000256" key="2">
    <source>
        <dbReference type="ARBA" id="ARBA00023015"/>
    </source>
</evidence>
<dbReference type="PANTHER" id="PTHR43479">
    <property type="entry name" value="ACREF/ENVCD OPERON REPRESSOR-RELATED"/>
    <property type="match status" value="1"/>
</dbReference>
<dbReference type="FunFam" id="1.10.10.60:FF:000141">
    <property type="entry name" value="TetR family transcriptional regulator"/>
    <property type="match status" value="1"/>
</dbReference>
<dbReference type="Proteomes" id="UP000076476">
    <property type="component" value="Unassembled WGS sequence"/>
</dbReference>
<comment type="caution">
    <text evidence="7">The sequence shown here is derived from an EMBL/GenBank/DDBJ whole genome shotgun (WGS) entry which is preliminary data.</text>
</comment>
<dbReference type="Pfam" id="PF00440">
    <property type="entry name" value="TetR_N"/>
    <property type="match status" value="1"/>
</dbReference>
<gene>
    <name evidence="7" type="ORF">AZI98_03095</name>
</gene>
<name>A0A165YY72_9BACI</name>
<dbReference type="GO" id="GO:0045892">
    <property type="term" value="P:negative regulation of DNA-templated transcription"/>
    <property type="evidence" value="ECO:0007669"/>
    <property type="project" value="UniProtKB-ARBA"/>
</dbReference>
<dbReference type="PANTHER" id="PTHR43479:SF22">
    <property type="entry name" value="TRANSCRIPTIONAL REGULATOR, TETR FAMILY"/>
    <property type="match status" value="1"/>
</dbReference>
<dbReference type="InterPro" id="IPR009057">
    <property type="entry name" value="Homeodomain-like_sf"/>
</dbReference>
<evidence type="ECO:0000256" key="4">
    <source>
        <dbReference type="ARBA" id="ARBA00023163"/>
    </source>
</evidence>
<dbReference type="RefSeq" id="WP_063386831.1">
    <property type="nucleotide sequence ID" value="NZ_LWBR01000008.1"/>
</dbReference>
<feature type="domain" description="HTH tetR-type" evidence="6">
    <location>
        <begin position="2"/>
        <end position="62"/>
    </location>
</feature>
<evidence type="ECO:0000256" key="3">
    <source>
        <dbReference type="ARBA" id="ARBA00023125"/>
    </source>
</evidence>
<dbReference type="PROSITE" id="PS01081">
    <property type="entry name" value="HTH_TETR_1"/>
    <property type="match status" value="1"/>
</dbReference>
<dbReference type="PROSITE" id="PS50977">
    <property type="entry name" value="HTH_TETR_2"/>
    <property type="match status" value="1"/>
</dbReference>
<dbReference type="SUPFAM" id="SSF46689">
    <property type="entry name" value="Homeodomain-like"/>
    <property type="match status" value="1"/>
</dbReference>
<dbReference type="Gene3D" id="1.10.357.10">
    <property type="entry name" value="Tetracycline Repressor, domain 2"/>
    <property type="match status" value="1"/>
</dbReference>
<evidence type="ECO:0000313" key="8">
    <source>
        <dbReference type="Proteomes" id="UP000076476"/>
    </source>
</evidence>
<dbReference type="OrthoDB" id="9812993at2"/>
<dbReference type="EMBL" id="LWBR01000008">
    <property type="protein sequence ID" value="KZN97581.1"/>
    <property type="molecule type" value="Genomic_DNA"/>
</dbReference>
<keyword evidence="8" id="KW-1185">Reference proteome</keyword>